<dbReference type="STRING" id="402600.SAMN05216188_12064"/>
<protein>
    <submittedName>
        <fullName evidence="1">Uncharacterized protein</fullName>
    </submittedName>
</protein>
<name>A0A1H9U454_9PSEU</name>
<dbReference type="EMBL" id="FOFR01000020">
    <property type="protein sequence ID" value="SES04159.1"/>
    <property type="molecule type" value="Genomic_DNA"/>
</dbReference>
<dbReference type="RefSeq" id="WP_177221523.1">
    <property type="nucleotide sequence ID" value="NZ_FOFR01000020.1"/>
</dbReference>
<organism evidence="1 2">
    <name type="scientific">Lentzea xinjiangensis</name>
    <dbReference type="NCBI Taxonomy" id="402600"/>
    <lineage>
        <taxon>Bacteria</taxon>
        <taxon>Bacillati</taxon>
        <taxon>Actinomycetota</taxon>
        <taxon>Actinomycetes</taxon>
        <taxon>Pseudonocardiales</taxon>
        <taxon>Pseudonocardiaceae</taxon>
        <taxon>Lentzea</taxon>
    </lineage>
</organism>
<gene>
    <name evidence="1" type="ORF">SAMN05216188_12064</name>
</gene>
<sequence length="50" mass="5670">METQQTVELSALVERLGWRRRESTGVHLVDLLLGRSVSDLVAALAEHRDR</sequence>
<evidence type="ECO:0000313" key="2">
    <source>
        <dbReference type="Proteomes" id="UP000199352"/>
    </source>
</evidence>
<dbReference type="AlphaFoldDB" id="A0A1H9U454"/>
<proteinExistence type="predicted"/>
<accession>A0A1H9U454</accession>
<keyword evidence="2" id="KW-1185">Reference proteome</keyword>
<dbReference type="Proteomes" id="UP000199352">
    <property type="component" value="Unassembled WGS sequence"/>
</dbReference>
<evidence type="ECO:0000313" key="1">
    <source>
        <dbReference type="EMBL" id="SES04159.1"/>
    </source>
</evidence>
<reference evidence="2" key="1">
    <citation type="submission" date="2016-10" db="EMBL/GenBank/DDBJ databases">
        <authorList>
            <person name="Varghese N."/>
            <person name="Submissions S."/>
        </authorList>
    </citation>
    <scope>NUCLEOTIDE SEQUENCE [LARGE SCALE GENOMIC DNA]</scope>
    <source>
        <strain evidence="2">CGMCC 4.3525</strain>
    </source>
</reference>